<dbReference type="EMBL" id="PTRA01000001">
    <property type="protein sequence ID" value="PQA60144.1"/>
    <property type="molecule type" value="Genomic_DNA"/>
</dbReference>
<sequence>MTKISPAPKKKKKKKKVVKTPEQIRAAKKEAALKRRKKVLHNNVLNIFMNNMGFQFLKTDGIHKIFAEQMGELDNIFVYENIVLMVEETISPDDKEHIRKKYIYFQKIREELPEFLKWLRTDYETELSVYDEYGLGRYKFYYIYICDDLIDDQTRKAFSDLIFIDKPILNYFSSISSSIKLTSRFELFKFLGLELSDLKSPEASEDLKKIETTVVLPESASGFPEGVQVLTFIMKASDLLECSYVLRKDSWDNTIGLYQRLIEKKRIDEIRSFLANKKRTFIDNIIVSLPFDTTFSIKDIKTNQDVNFDVFKTQKFSNVVMTIPYKLNSIGIIDGQHRIFSHYEGTDTLEAEIFKLRNKRHLFVTGLFFDKKLFNDDQKRKLESEIFLQINSTQKKVSPALLHFIKSLNDPSSSIGIANNVILSLNKVNPFLGLFSISSLEKGGIKIPSILQYGLQNIIELEPDDVQLYTYYIKEGNIPPKDGGKLQDYVRYCTDKIQIYFCAVRAIYKDQWFIKNKKGGILSSTAIVGFLRAFKISLNLTDGPQDFDYYKDKFKVLDVNFKDYTSSHWNALADEIVKQAWGENNKEEAIEVS</sequence>
<reference evidence="3" key="1">
    <citation type="submission" date="2018-02" db="EMBL/GenBank/DDBJ databases">
        <title>Genome sequencing of Solimonas sp. HR-BB.</title>
        <authorList>
            <person name="Lee Y."/>
            <person name="Jeon C.O."/>
        </authorList>
    </citation>
    <scope>NUCLEOTIDE SEQUENCE [LARGE SCALE GENOMIC DNA]</scope>
    <source>
        <strain evidence="3">HR-U</strain>
    </source>
</reference>
<keyword evidence="3" id="KW-1185">Reference proteome</keyword>
<accession>A0A2S7IR10</accession>
<organism evidence="2 3">
    <name type="scientific">Siphonobacter curvatus</name>
    <dbReference type="NCBI Taxonomy" id="2094562"/>
    <lineage>
        <taxon>Bacteria</taxon>
        <taxon>Pseudomonadati</taxon>
        <taxon>Bacteroidota</taxon>
        <taxon>Cytophagia</taxon>
        <taxon>Cytophagales</taxon>
        <taxon>Cytophagaceae</taxon>
        <taxon>Siphonobacter</taxon>
    </lineage>
</organism>
<name>A0A2S7IR10_9BACT</name>
<dbReference type="OrthoDB" id="9789139at2"/>
<dbReference type="Proteomes" id="UP000239590">
    <property type="component" value="Unassembled WGS sequence"/>
</dbReference>
<feature type="region of interest" description="Disordered" evidence="1">
    <location>
        <begin position="1"/>
        <end position="21"/>
    </location>
</feature>
<evidence type="ECO:0000313" key="2">
    <source>
        <dbReference type="EMBL" id="PQA60144.1"/>
    </source>
</evidence>
<comment type="caution">
    <text evidence="2">The sequence shown here is derived from an EMBL/GenBank/DDBJ whole genome shotgun (WGS) entry which is preliminary data.</text>
</comment>
<dbReference type="NCBIfam" id="TIGR03187">
    <property type="entry name" value="DGQHR"/>
    <property type="match status" value="1"/>
</dbReference>
<proteinExistence type="predicted"/>
<evidence type="ECO:0000256" key="1">
    <source>
        <dbReference type="SAM" id="MobiDB-lite"/>
    </source>
</evidence>
<evidence type="ECO:0000313" key="3">
    <source>
        <dbReference type="Proteomes" id="UP000239590"/>
    </source>
</evidence>
<evidence type="ECO:0008006" key="4">
    <source>
        <dbReference type="Google" id="ProtNLM"/>
    </source>
</evidence>
<gene>
    <name evidence="2" type="ORF">C5O19_11155</name>
</gene>
<protein>
    <recommendedName>
        <fullName evidence="4">DGQHR domain-containing protein</fullName>
    </recommendedName>
</protein>
<dbReference type="RefSeq" id="WP_104712099.1">
    <property type="nucleotide sequence ID" value="NZ_PTRA01000001.1"/>
</dbReference>
<dbReference type="AlphaFoldDB" id="A0A2S7IR10"/>
<dbReference type="InterPro" id="IPR017601">
    <property type="entry name" value="DGQHR-contain_dom"/>
</dbReference>
<feature type="compositionally biased region" description="Basic residues" evidence="1">
    <location>
        <begin position="8"/>
        <end position="18"/>
    </location>
</feature>